<reference evidence="1" key="1">
    <citation type="submission" date="2022-06" db="EMBL/GenBank/DDBJ databases">
        <title>Phylogenomic reconstructions and comparative analyses of Kickxellomycotina fungi.</title>
        <authorList>
            <person name="Reynolds N.K."/>
            <person name="Stajich J.E."/>
            <person name="Barry K."/>
            <person name="Grigoriev I.V."/>
            <person name="Crous P."/>
            <person name="Smith M.E."/>
        </authorList>
    </citation>
    <scope>NUCLEOTIDE SEQUENCE</scope>
    <source>
        <strain evidence="1">RSA 2271</strain>
    </source>
</reference>
<name>A0ACC1HY09_9FUNG</name>
<dbReference type="EMBL" id="JAMZIH010000075">
    <property type="protein sequence ID" value="KAJ1680018.1"/>
    <property type="molecule type" value="Genomic_DNA"/>
</dbReference>
<dbReference type="Proteomes" id="UP001145114">
    <property type="component" value="Unassembled WGS sequence"/>
</dbReference>
<proteinExistence type="predicted"/>
<sequence>MPLTQELIVRLAKVDKYERKLTDLARAYKGLNAARRNIELVLQRETSIKSIIDVDDLEAYLKNLHSKNEASSKEITRLAALEKSLQEQMRHLKQSLQVEKDSISDLQEHNSQLKRDLDMSRKEIQVMKGQLTRLREKSSVDVKTLREKIDVLTSDNVSLQAKCSRLEGLVNATTNRADQNEEQEGGDNASSQVLLTRLVESIQSTAKSSCLDVSDIIARLPINDLDKLRELLAIPAPSTPAQIEESVPLHTFNELKAEVDRLSKQSFDNDAILAEKDRLECQINELRESKEVAEKQAWDLNQEFDSYKGCIEELREMLAAKDEEIEKLRRQADQAELAGKLSTNESQLKSVRGELAELTRSHDRVAAEHESEKQQLLATLDESKRKVRELEEQLLGQQEEEVAKELPAKATDNRFSTTAVGLSEERVWTIVDACLAGSLSIANSDIASSVGQQLKSQSKVSGGKRKGGKKGKKGQQQAHKSTSPHVEVLVTATEDEVKKLAEILERIRGLNFNAQGNGISADASSDGPRDAASADLEAKLVEARKEMQKVTDERDLLLNDVESSKVECARLESKLQEAEATITDTRGALEHTEVALKSAEERLRQAESKSAELAKELETVNERTRDSEARSAEAMRQVEQLQAKLKVSKADVARLHETVKALNTEKALVQAKVGEQQAAADKAKSDAQKQSEEARQLQGRLNDQMALTKQFQDQLTKVEEDLAEFQRAYEDRERAAMEGERRIKELEGMVDRLKQEVEQGARQGSEWKYAEAQKSVQIKELEGELEDQKHSKKEAVDRIKAELEQVIRDAEEVQRSLYQTVTERDAQIAALKERIAEMASRNRSESEWQRMEERQRLVEAELDTLRNNLRDAEESKVGMKVKLERLRDAERELEETKDQLRWTKDNQKQREEQLRQMVQVLKGQVRQLQRRIRSIQSQQQQQQSEEGPIEDTTSDDNNTSEPHRANGVNESSIQVELFGSNSSRFVNLRKGPSSPEAVVSLGSDKEGGDNVSVASDRDQQQSQMNQVSVDYLRNVLFMFIKDKTHRRQLVPVLSTLLRCDPRDIDTLQKHIG</sequence>
<accession>A0ACC1HY09</accession>
<evidence type="ECO:0000313" key="2">
    <source>
        <dbReference type="Proteomes" id="UP001145114"/>
    </source>
</evidence>
<gene>
    <name evidence="1" type="primary">IMH1</name>
    <name evidence="1" type="ORF">EV182_000850</name>
</gene>
<comment type="caution">
    <text evidence="1">The sequence shown here is derived from an EMBL/GenBank/DDBJ whole genome shotgun (WGS) entry which is preliminary data.</text>
</comment>
<evidence type="ECO:0000313" key="1">
    <source>
        <dbReference type="EMBL" id="KAJ1680018.1"/>
    </source>
</evidence>
<protein>
    <submittedName>
        <fullName evidence="1">Golgin imh1</fullName>
    </submittedName>
</protein>
<organism evidence="1 2">
    <name type="scientific">Spiromyces aspiralis</name>
    <dbReference type="NCBI Taxonomy" id="68401"/>
    <lineage>
        <taxon>Eukaryota</taxon>
        <taxon>Fungi</taxon>
        <taxon>Fungi incertae sedis</taxon>
        <taxon>Zoopagomycota</taxon>
        <taxon>Kickxellomycotina</taxon>
        <taxon>Kickxellomycetes</taxon>
        <taxon>Kickxellales</taxon>
        <taxon>Kickxellaceae</taxon>
        <taxon>Spiromyces</taxon>
    </lineage>
</organism>
<keyword evidence="2" id="KW-1185">Reference proteome</keyword>